<dbReference type="RefSeq" id="WP_151917244.1">
    <property type="nucleotide sequence ID" value="NZ_RQSP01000030.1"/>
</dbReference>
<dbReference type="EMBL" id="RQSP01000030">
    <property type="protein sequence ID" value="KAB5606164.1"/>
    <property type="molecule type" value="Genomic_DNA"/>
</dbReference>
<feature type="domain" description="Tail spike" evidence="1">
    <location>
        <begin position="94"/>
        <end position="369"/>
    </location>
</feature>
<evidence type="ECO:0000259" key="1">
    <source>
        <dbReference type="Pfam" id="PF06605"/>
    </source>
</evidence>
<dbReference type="InterPro" id="IPR007119">
    <property type="entry name" value="Phage_tail_spike_N"/>
</dbReference>
<evidence type="ECO:0000313" key="3">
    <source>
        <dbReference type="Proteomes" id="UP000326336"/>
    </source>
</evidence>
<gene>
    <name evidence="2" type="ORF">EHS19_08060</name>
</gene>
<reference evidence="2 3" key="1">
    <citation type="journal article" date="2019" name="Int. J. Syst. Evol. Microbiol.">
        <title>Bifidobacterium jacchi sp. nov., isolated from the faeces of a baby common marmoset (Callithrix jacchus).</title>
        <authorList>
            <person name="Modesto M."/>
            <person name="Watanabe K."/>
            <person name="Arita M."/>
            <person name="Satti M."/>
            <person name="Oki K."/>
            <person name="Sciavilla P."/>
            <person name="Patavino C."/>
            <person name="Camma C."/>
            <person name="Michelini S."/>
            <person name="Sgorbati B."/>
            <person name="Mattarelli P."/>
        </authorList>
    </citation>
    <scope>NUCLEOTIDE SEQUENCE [LARGE SCALE GENOMIC DNA]</scope>
    <source>
        <strain evidence="2 3">MRM 9.3</strain>
    </source>
</reference>
<dbReference type="OrthoDB" id="3189329at2"/>
<dbReference type="InterPro" id="IPR010572">
    <property type="entry name" value="Tail_dom"/>
</dbReference>
<comment type="caution">
    <text evidence="2">The sequence shown here is derived from an EMBL/GenBank/DDBJ whole genome shotgun (WGS) entry which is preliminary data.</text>
</comment>
<dbReference type="AlphaFoldDB" id="A0A5N5RFV7"/>
<sequence>MSGTTPRFVAYDRHDTHLGDITGILGAKHTWSVDGTDTLELTLIGAPAYEKGHRVAYIDSMRRVREYEITSPQTRHANGIPLTSLICQSTIRELSKGFITEQRNRGMNAAQALAKALTGTRWTIGDVDATDAKDTSFYHVSPLDAINTICDTYGLEAVASYTLDPSGRFVTGRKVSLLAAQGRSNGVPRRFDYHADLTGITRTVDASNVVTRLYGYGKGVETTDDKGEATGGYSRKISFADVNQGREYVEDTTATEQWGVPGPDGTMQPACGIYENGQQDDKSKLLAETRARLDRLKTPVVTYEANVLALAQAGMDAHGVDLGDRVEITDTAITPALRLSGRVLKIEENLLDPADTTLTLGNIIETATRSWQSAQQRLDALANSAGAWNDSASLASRYLDDIIDGLNTQLNSTGGYTYLKPGKGIFVYDRPEDQNPTMCIQIGGGYFRIADSKQSNGEWAFRTLGTGRGLVADTLIAGTIKGGSNTWNLTTGDLTFRQGTIRGGSNTWNLTSGDLTFRQGSIRDTTGASSWNLTNGTFSTRGMSATDMNAVNMTATNLTATGVNASGTFSCGSTSAYGITLNSTGQLTGYRHGKQVGYIDYSAQAHNVDNPSEVYHGLQLQAQGIVRISSPRLSTASTSNTSVTTTQGFTGKVRQPIISAIRDIGNGRVSWSYGTLELQFINGLMTSYSTVAAS</sequence>
<evidence type="ECO:0000313" key="2">
    <source>
        <dbReference type="EMBL" id="KAB5606164.1"/>
    </source>
</evidence>
<proteinExistence type="predicted"/>
<dbReference type="Proteomes" id="UP000326336">
    <property type="component" value="Unassembled WGS sequence"/>
</dbReference>
<dbReference type="Pfam" id="PF06605">
    <property type="entry name" value="Prophage_tail"/>
    <property type="match status" value="1"/>
</dbReference>
<accession>A0A5N5RFV7</accession>
<organism evidence="2 3">
    <name type="scientific">Bifidobacterium jacchi</name>
    <dbReference type="NCBI Taxonomy" id="2490545"/>
    <lineage>
        <taxon>Bacteria</taxon>
        <taxon>Bacillati</taxon>
        <taxon>Actinomycetota</taxon>
        <taxon>Actinomycetes</taxon>
        <taxon>Bifidobacteriales</taxon>
        <taxon>Bifidobacteriaceae</taxon>
        <taxon>Bifidobacterium</taxon>
    </lineage>
</organism>
<dbReference type="NCBIfam" id="TIGR01665">
    <property type="entry name" value="put_anti_recept"/>
    <property type="match status" value="1"/>
</dbReference>
<keyword evidence="3" id="KW-1185">Reference proteome</keyword>
<name>A0A5N5RFV7_9BIFI</name>
<protein>
    <recommendedName>
        <fullName evidence="1">Tail spike domain-containing protein</fullName>
    </recommendedName>
</protein>